<dbReference type="PROSITE" id="PS51203">
    <property type="entry name" value="CS"/>
    <property type="match status" value="1"/>
</dbReference>
<dbReference type="FunFam" id="2.60.40.790:FF:000012">
    <property type="entry name" value="SGT1 homolog, MIS12 kinetochore complex assembly cochaperone"/>
    <property type="match status" value="1"/>
</dbReference>
<dbReference type="InterPro" id="IPR007052">
    <property type="entry name" value="CS_dom"/>
</dbReference>
<dbReference type="SUPFAM" id="SSF49764">
    <property type="entry name" value="HSP20-like chaperones"/>
    <property type="match status" value="1"/>
</dbReference>
<evidence type="ECO:0000256" key="1">
    <source>
        <dbReference type="ARBA" id="ARBA00008509"/>
    </source>
</evidence>
<dbReference type="PROSITE" id="PS51048">
    <property type="entry name" value="SGS"/>
    <property type="match status" value="1"/>
</dbReference>
<feature type="domain" description="SGS" evidence="4">
    <location>
        <begin position="276"/>
        <end position="367"/>
    </location>
</feature>
<dbReference type="Proteomes" id="UP000694844">
    <property type="component" value="Chromosome 3"/>
</dbReference>
<evidence type="ECO:0000259" key="4">
    <source>
        <dbReference type="PROSITE" id="PS51048"/>
    </source>
</evidence>
<dbReference type="InterPro" id="IPR011990">
    <property type="entry name" value="TPR-like_helical_dom_sf"/>
</dbReference>
<evidence type="ECO:0000313" key="7">
    <source>
        <dbReference type="RefSeq" id="XP_022322533.1"/>
    </source>
</evidence>
<evidence type="ECO:0000259" key="5">
    <source>
        <dbReference type="PROSITE" id="PS51203"/>
    </source>
</evidence>
<dbReference type="Pfam" id="PF13414">
    <property type="entry name" value="TPR_11"/>
    <property type="match status" value="1"/>
</dbReference>
<comment type="similarity">
    <text evidence="1">Belongs to the SGT1 family.</text>
</comment>
<sequence length="367" mass="41843">MDAKKCFQKANEEFINENFEKALELYSKAIELDGTNAEYYSNRAQVRINLGNYEDAIVDANSACEHNPKSAKAYIRKGIALFHLEKYKEAYTTFQAAEILDPDDKILKTWVRKCEAELDIVGKEPESSTEPVVGTSKGEEETSKLKQEPTPQVSASSQAPLVPVKPKTRYDWYQTQTTVVINVMLKNVKKEDCTVNIVPKAVSVMVKLPGGDDYSLELVLAHDIIPEKSFSRVMSTKIEIKLRKSEERQWKTLEDDGMQEKVKQFDPKTTDSKVDKYPTSSHYTRNWDKLVSEIKQEEKDEKLDGDAALNQLFQKIYADANEDTKKAMMKSFYESGGTVLSTNWNEVGKDKVEVKPPDGMEYKKWES</sequence>
<dbReference type="GO" id="GO:0051087">
    <property type="term" value="F:protein-folding chaperone binding"/>
    <property type="evidence" value="ECO:0007669"/>
    <property type="project" value="InterPro"/>
</dbReference>
<feature type="repeat" description="TPR" evidence="2">
    <location>
        <begin position="71"/>
        <end position="104"/>
    </location>
</feature>
<feature type="region of interest" description="Disordered" evidence="3">
    <location>
        <begin position="123"/>
        <end position="160"/>
    </location>
</feature>
<feature type="domain" description="CS" evidence="5">
    <location>
        <begin position="165"/>
        <end position="254"/>
    </location>
</feature>
<feature type="compositionally biased region" description="Basic and acidic residues" evidence="3">
    <location>
        <begin position="137"/>
        <end position="147"/>
    </location>
</feature>
<dbReference type="Pfam" id="PF05002">
    <property type="entry name" value="SGS"/>
    <property type="match status" value="1"/>
</dbReference>
<name>A0A8B8D364_CRAVI</name>
<dbReference type="AlphaFoldDB" id="A0A8B8D364"/>
<feature type="compositionally biased region" description="Polar residues" evidence="3">
    <location>
        <begin position="149"/>
        <end position="159"/>
    </location>
</feature>
<evidence type="ECO:0000256" key="2">
    <source>
        <dbReference type="PROSITE-ProRule" id="PRU00339"/>
    </source>
</evidence>
<dbReference type="GO" id="GO:0005737">
    <property type="term" value="C:cytoplasm"/>
    <property type="evidence" value="ECO:0007669"/>
    <property type="project" value="UniProtKB-ARBA"/>
</dbReference>
<proteinExistence type="inferred from homology"/>
<dbReference type="GeneID" id="111123996"/>
<dbReference type="Gene3D" id="2.60.40.790">
    <property type="match status" value="1"/>
</dbReference>
<gene>
    <name evidence="7" type="primary">LOC111123996</name>
</gene>
<dbReference type="PROSITE" id="PS50005">
    <property type="entry name" value="TPR"/>
    <property type="match status" value="1"/>
</dbReference>
<accession>A0A8B8D364</accession>
<dbReference type="Pfam" id="PF04969">
    <property type="entry name" value="CS"/>
    <property type="match status" value="1"/>
</dbReference>
<dbReference type="KEGG" id="cvn:111123996"/>
<dbReference type="InterPro" id="IPR019734">
    <property type="entry name" value="TPR_rpt"/>
</dbReference>
<reference evidence="7" key="1">
    <citation type="submission" date="2025-08" db="UniProtKB">
        <authorList>
            <consortium name="RefSeq"/>
        </authorList>
    </citation>
    <scope>IDENTIFICATION</scope>
    <source>
        <tissue evidence="7">Whole sample</tissue>
    </source>
</reference>
<dbReference type="InterPro" id="IPR008978">
    <property type="entry name" value="HSP20-like_chaperone"/>
</dbReference>
<dbReference type="OrthoDB" id="1898560at2759"/>
<keyword evidence="6" id="KW-1185">Reference proteome</keyword>
<organism evidence="6 7">
    <name type="scientific">Crassostrea virginica</name>
    <name type="common">Eastern oyster</name>
    <dbReference type="NCBI Taxonomy" id="6565"/>
    <lineage>
        <taxon>Eukaryota</taxon>
        <taxon>Metazoa</taxon>
        <taxon>Spiralia</taxon>
        <taxon>Lophotrochozoa</taxon>
        <taxon>Mollusca</taxon>
        <taxon>Bivalvia</taxon>
        <taxon>Autobranchia</taxon>
        <taxon>Pteriomorphia</taxon>
        <taxon>Ostreida</taxon>
        <taxon>Ostreoidea</taxon>
        <taxon>Ostreidae</taxon>
        <taxon>Crassostrea</taxon>
    </lineage>
</organism>
<evidence type="ECO:0000313" key="6">
    <source>
        <dbReference type="Proteomes" id="UP000694844"/>
    </source>
</evidence>
<dbReference type="SUPFAM" id="SSF48452">
    <property type="entry name" value="TPR-like"/>
    <property type="match status" value="1"/>
</dbReference>
<dbReference type="Gene3D" id="1.25.40.10">
    <property type="entry name" value="Tetratricopeptide repeat domain"/>
    <property type="match status" value="1"/>
</dbReference>
<dbReference type="InterPro" id="IPR007699">
    <property type="entry name" value="SGS_dom"/>
</dbReference>
<keyword evidence="2" id="KW-0802">TPR repeat</keyword>
<dbReference type="InterPro" id="IPR044563">
    <property type="entry name" value="Sgt1-like"/>
</dbReference>
<dbReference type="Pfam" id="PF13181">
    <property type="entry name" value="TPR_8"/>
    <property type="match status" value="1"/>
</dbReference>
<protein>
    <submittedName>
        <fullName evidence="7">Protein SGT1 homolog</fullName>
    </submittedName>
</protein>
<dbReference type="RefSeq" id="XP_022322533.1">
    <property type="nucleotide sequence ID" value="XM_022466825.1"/>
</dbReference>
<dbReference type="PANTHER" id="PTHR45862">
    <property type="entry name" value="PROTEIN SGT1 HOMOLOG"/>
    <property type="match status" value="1"/>
</dbReference>
<evidence type="ECO:0000256" key="3">
    <source>
        <dbReference type="SAM" id="MobiDB-lite"/>
    </source>
</evidence>
<dbReference type="SMART" id="SM00028">
    <property type="entry name" value="TPR"/>
    <property type="match status" value="3"/>
</dbReference>